<dbReference type="EMBL" id="JBHTLH010000004">
    <property type="protein sequence ID" value="MFD1123884.1"/>
    <property type="molecule type" value="Genomic_DNA"/>
</dbReference>
<gene>
    <name evidence="8 13" type="primary">hemA</name>
    <name evidence="13" type="ORF">ACFQ22_00710</name>
</gene>
<dbReference type="InterPro" id="IPR018214">
    <property type="entry name" value="GluRdtase_CS"/>
</dbReference>
<dbReference type="PROSITE" id="PS00747">
    <property type="entry name" value="GLUTR"/>
    <property type="match status" value="1"/>
</dbReference>
<sequence length="447" mass="50829">MYIIYVSLNYRQVPIAIREKFVVSKEQLSRVNQLLNSEKSILENVILSTCNRTEIYAVVDQIHTGRYYIKRFLANWFHVTLNELNKWVVVGTKELAVGHLMKVATGLDSLLVGEPQILGQVKDAFFNARLCGSTGIILNHLFKEAITFSKKMHTNYRMSELSQTSGQAGLHQIKLTLKDVRGTDLVIVGIGEVGTHVLKNAVDMGFGTIHLFNHHSDQAKLVAESYPAWVKAEKWQDLLPTVLNADAVVMAASVKRPLLSGQSFQISRVKTRIIVDLGVPKNLDERYLPEQIIYHDIDHITEILTQNQLLKKKMVAEITKVIPDAVHDFYVWQKQLHVVPIIKKLRESSLDVEKTVYDSLLRKLPELNAHERKVISKHMKSIINQMIKGPIKEVKELSIEDNANVDLAFFCQIFGLPVDDEIQSIQRGGLKQTSGMVDFKQEKLYEK</sequence>
<evidence type="ECO:0000259" key="10">
    <source>
        <dbReference type="Pfam" id="PF00745"/>
    </source>
</evidence>
<feature type="site" description="Important for activity" evidence="8">
    <location>
        <position position="99"/>
    </location>
</feature>
<evidence type="ECO:0000256" key="6">
    <source>
        <dbReference type="ARBA" id="ARBA00023244"/>
    </source>
</evidence>
<dbReference type="NCBIfam" id="TIGR01035">
    <property type="entry name" value="hemA"/>
    <property type="match status" value="1"/>
</dbReference>
<evidence type="ECO:0000259" key="12">
    <source>
        <dbReference type="Pfam" id="PF05201"/>
    </source>
</evidence>
<evidence type="ECO:0000256" key="4">
    <source>
        <dbReference type="ARBA" id="ARBA00022857"/>
    </source>
</evidence>
<dbReference type="RefSeq" id="WP_121979153.1">
    <property type="nucleotide sequence ID" value="NZ_JBHTLH010000004.1"/>
</dbReference>
<evidence type="ECO:0000256" key="7">
    <source>
        <dbReference type="ARBA" id="ARBA00047464"/>
    </source>
</evidence>
<feature type="domain" description="Glutamyl-tRNA reductase N-terminal" evidence="12">
    <location>
        <begin position="6"/>
        <end position="155"/>
    </location>
</feature>
<proteinExistence type="inferred from homology"/>
<evidence type="ECO:0000256" key="5">
    <source>
        <dbReference type="ARBA" id="ARBA00023002"/>
    </source>
</evidence>
<protein>
    <recommendedName>
        <fullName evidence="3 8">Glutamyl-tRNA reductase</fullName>
        <shortName evidence="8">GluTR</shortName>
        <ecNumber evidence="3 8">1.2.1.70</ecNumber>
    </recommendedName>
</protein>
<keyword evidence="5 8" id="KW-0560">Oxidoreductase</keyword>
<name>A0ABW3PE78_9LACO</name>
<dbReference type="Pfam" id="PF01488">
    <property type="entry name" value="Shikimate_DH"/>
    <property type="match status" value="1"/>
</dbReference>
<dbReference type="PIRSF" id="PIRSF000445">
    <property type="entry name" value="4pyrrol_synth_GluRdtase"/>
    <property type="match status" value="1"/>
</dbReference>
<feature type="binding site" evidence="8">
    <location>
        <position position="120"/>
    </location>
    <ligand>
        <name>substrate</name>
    </ligand>
</feature>
<accession>A0ABW3PE78</accession>
<dbReference type="SUPFAM" id="SSF51735">
    <property type="entry name" value="NAD(P)-binding Rossmann-fold domains"/>
    <property type="match status" value="1"/>
</dbReference>
<dbReference type="EC" id="1.2.1.70" evidence="3 8"/>
<dbReference type="Gene3D" id="3.30.460.30">
    <property type="entry name" value="Glutamyl-tRNA reductase, N-terminal domain"/>
    <property type="match status" value="1"/>
</dbReference>
<dbReference type="Proteomes" id="UP001597156">
    <property type="component" value="Unassembled WGS sequence"/>
</dbReference>
<dbReference type="GO" id="GO:0008883">
    <property type="term" value="F:glutamyl-tRNA reductase activity"/>
    <property type="evidence" value="ECO:0007669"/>
    <property type="project" value="UniProtKB-EC"/>
</dbReference>
<reference evidence="14" key="1">
    <citation type="journal article" date="2019" name="Int. J. Syst. Evol. Microbiol.">
        <title>The Global Catalogue of Microorganisms (GCM) 10K type strain sequencing project: providing services to taxonomists for standard genome sequencing and annotation.</title>
        <authorList>
            <consortium name="The Broad Institute Genomics Platform"/>
            <consortium name="The Broad Institute Genome Sequencing Center for Infectious Disease"/>
            <person name="Wu L."/>
            <person name="Ma J."/>
        </authorList>
    </citation>
    <scope>NUCLEOTIDE SEQUENCE [LARGE SCALE GENOMIC DNA]</scope>
    <source>
        <strain evidence="14">CCUG 71848</strain>
    </source>
</reference>
<feature type="binding site" evidence="8">
    <location>
        <begin position="49"/>
        <end position="52"/>
    </location>
    <ligand>
        <name>substrate</name>
    </ligand>
</feature>
<dbReference type="Pfam" id="PF00745">
    <property type="entry name" value="GlutR_dimer"/>
    <property type="match status" value="1"/>
</dbReference>
<feature type="binding site" evidence="8">
    <location>
        <begin position="114"/>
        <end position="116"/>
    </location>
    <ligand>
        <name>substrate</name>
    </ligand>
</feature>
<comment type="domain">
    <text evidence="8">Possesses an unusual extended V-shaped dimeric structure with each monomer consisting of three distinct domains arranged along a curved 'spinal' alpha-helix. The N-terminal catalytic domain specifically recognizes the glutamate moiety of the substrate. The second domain is the NADPH-binding domain, and the third C-terminal domain is responsible for dimerization.</text>
</comment>
<evidence type="ECO:0000256" key="3">
    <source>
        <dbReference type="ARBA" id="ARBA00012970"/>
    </source>
</evidence>
<evidence type="ECO:0000256" key="8">
    <source>
        <dbReference type="HAMAP-Rule" id="MF_00087"/>
    </source>
</evidence>
<dbReference type="InterPro" id="IPR015896">
    <property type="entry name" value="4pyrrol_synth_GluRdtase_dimer"/>
</dbReference>
<evidence type="ECO:0000256" key="9">
    <source>
        <dbReference type="RuleBase" id="RU000584"/>
    </source>
</evidence>
<comment type="caution">
    <text evidence="13">The sequence shown here is derived from an EMBL/GenBank/DDBJ whole genome shotgun (WGS) entry which is preliminary data.</text>
</comment>
<dbReference type="PANTHER" id="PTHR43120:SF1">
    <property type="entry name" value="GLUTAMYL-TRNA REDUCTASE 1, CHLOROPLASTIC"/>
    <property type="match status" value="1"/>
</dbReference>
<dbReference type="Pfam" id="PF05201">
    <property type="entry name" value="GlutR_N"/>
    <property type="match status" value="1"/>
</dbReference>
<evidence type="ECO:0000256" key="2">
    <source>
        <dbReference type="ARBA" id="ARBA00005916"/>
    </source>
</evidence>
<evidence type="ECO:0000313" key="13">
    <source>
        <dbReference type="EMBL" id="MFD1123884.1"/>
    </source>
</evidence>
<comment type="catalytic activity">
    <reaction evidence="7 8 9">
        <text>(S)-4-amino-5-oxopentanoate + tRNA(Glu) + NADP(+) = L-glutamyl-tRNA(Glu) + NADPH + H(+)</text>
        <dbReference type="Rhea" id="RHEA:12344"/>
        <dbReference type="Rhea" id="RHEA-COMP:9663"/>
        <dbReference type="Rhea" id="RHEA-COMP:9680"/>
        <dbReference type="ChEBI" id="CHEBI:15378"/>
        <dbReference type="ChEBI" id="CHEBI:57501"/>
        <dbReference type="ChEBI" id="CHEBI:57783"/>
        <dbReference type="ChEBI" id="CHEBI:58349"/>
        <dbReference type="ChEBI" id="CHEBI:78442"/>
        <dbReference type="ChEBI" id="CHEBI:78520"/>
        <dbReference type="EC" id="1.2.1.70"/>
    </reaction>
</comment>
<dbReference type="InterPro" id="IPR006151">
    <property type="entry name" value="Shikm_DH/Glu-tRNA_Rdtase"/>
</dbReference>
<dbReference type="SUPFAM" id="SSF69742">
    <property type="entry name" value="Glutamyl tRNA-reductase catalytic, N-terminal domain"/>
    <property type="match status" value="1"/>
</dbReference>
<comment type="function">
    <text evidence="8">Catalyzes the NADPH-dependent reduction of glutamyl-tRNA(Glu) to glutamate 1-semialdehyde (GSA).</text>
</comment>
<feature type="binding site" evidence="8">
    <location>
        <position position="109"/>
    </location>
    <ligand>
        <name>substrate</name>
    </ligand>
</feature>
<organism evidence="13 14">
    <name type="scientific">Lentilactobacillus raoultii</name>
    <dbReference type="NCBI Taxonomy" id="1987503"/>
    <lineage>
        <taxon>Bacteria</taxon>
        <taxon>Bacillati</taxon>
        <taxon>Bacillota</taxon>
        <taxon>Bacilli</taxon>
        <taxon>Lactobacillales</taxon>
        <taxon>Lactobacillaceae</taxon>
        <taxon>Lentilactobacillus</taxon>
    </lineage>
</organism>
<feature type="active site" description="Nucleophile" evidence="8">
    <location>
        <position position="50"/>
    </location>
</feature>
<comment type="pathway">
    <text evidence="1 8 9">Porphyrin-containing compound metabolism; protoporphyrin-IX biosynthesis; 5-aminolevulinate from L-glutamyl-tRNA(Glu): step 1/2.</text>
</comment>
<dbReference type="InterPro" id="IPR015895">
    <property type="entry name" value="4pyrrol_synth_GluRdtase_N"/>
</dbReference>
<keyword evidence="4 8" id="KW-0521">NADP</keyword>
<dbReference type="InterPro" id="IPR000343">
    <property type="entry name" value="4pyrrol_synth_GluRdtase"/>
</dbReference>
<dbReference type="PANTHER" id="PTHR43120">
    <property type="entry name" value="GLUTAMYL-TRNA REDUCTASE 1, CHLOROPLASTIC"/>
    <property type="match status" value="1"/>
</dbReference>
<feature type="domain" description="Quinate/shikimate 5-dehydrogenase/glutamyl-tRNA reductase" evidence="11">
    <location>
        <begin position="177"/>
        <end position="303"/>
    </location>
</feature>
<keyword evidence="14" id="KW-1185">Reference proteome</keyword>
<dbReference type="HAMAP" id="MF_00087">
    <property type="entry name" value="Glu_tRNA_reductase"/>
    <property type="match status" value="1"/>
</dbReference>
<dbReference type="InterPro" id="IPR036343">
    <property type="entry name" value="GluRdtase_N_sf"/>
</dbReference>
<feature type="domain" description="Tetrapyrrole biosynthesis glutamyl-tRNA reductase dimerisation" evidence="10">
    <location>
        <begin position="319"/>
        <end position="416"/>
    </location>
</feature>
<evidence type="ECO:0000313" key="14">
    <source>
        <dbReference type="Proteomes" id="UP001597156"/>
    </source>
</evidence>
<comment type="subunit">
    <text evidence="8">Homodimer.</text>
</comment>
<dbReference type="SUPFAM" id="SSF69075">
    <property type="entry name" value="Glutamyl tRNA-reductase dimerization domain"/>
    <property type="match status" value="1"/>
</dbReference>
<dbReference type="InterPro" id="IPR036453">
    <property type="entry name" value="GluRdtase_dimer_dom_sf"/>
</dbReference>
<dbReference type="InterPro" id="IPR036291">
    <property type="entry name" value="NAD(P)-bd_dom_sf"/>
</dbReference>
<feature type="binding site" evidence="8">
    <location>
        <begin position="189"/>
        <end position="194"/>
    </location>
    <ligand>
        <name>NADP(+)</name>
        <dbReference type="ChEBI" id="CHEBI:58349"/>
    </ligand>
</feature>
<comment type="similarity">
    <text evidence="2 8 9">Belongs to the glutamyl-tRNA reductase family.</text>
</comment>
<evidence type="ECO:0000256" key="1">
    <source>
        <dbReference type="ARBA" id="ARBA00005059"/>
    </source>
</evidence>
<evidence type="ECO:0000259" key="11">
    <source>
        <dbReference type="Pfam" id="PF01488"/>
    </source>
</evidence>
<keyword evidence="6 8" id="KW-0627">Porphyrin biosynthesis</keyword>
<comment type="miscellaneous">
    <text evidence="8">During catalysis, the active site Cys acts as a nucleophile attacking the alpha-carbonyl group of tRNA-bound glutamate with the formation of a thioester intermediate between enzyme and glutamate, and the concomitant release of tRNA(Glu). The thioester intermediate is finally reduced by direct hydride transfer from NADPH, to form the product GSA.</text>
</comment>
<dbReference type="Gene3D" id="3.40.50.720">
    <property type="entry name" value="NAD(P)-binding Rossmann-like Domain"/>
    <property type="match status" value="1"/>
</dbReference>